<keyword evidence="3" id="KW-0408">Iron</keyword>
<evidence type="ECO:0000313" key="6">
    <source>
        <dbReference type="EMBL" id="KAI7838207.1"/>
    </source>
</evidence>
<dbReference type="Proteomes" id="UP001205105">
    <property type="component" value="Unassembled WGS sequence"/>
</dbReference>
<evidence type="ECO:0000256" key="2">
    <source>
        <dbReference type="ARBA" id="ARBA00022723"/>
    </source>
</evidence>
<gene>
    <name evidence="6" type="ORF">COHA_008001</name>
</gene>
<protein>
    <recommendedName>
        <fullName evidence="5">Cytochrome b5 heme-binding domain-containing protein</fullName>
    </recommendedName>
</protein>
<comment type="caution">
    <text evidence="6">The sequence shown here is derived from an EMBL/GenBank/DDBJ whole genome shotgun (WGS) entry which is preliminary data.</text>
</comment>
<reference evidence="6" key="1">
    <citation type="submission" date="2020-11" db="EMBL/GenBank/DDBJ databases">
        <title>Chlorella ohadii genome sequencing and assembly.</title>
        <authorList>
            <person name="Murik O."/>
            <person name="Treves H."/>
            <person name="Kedem I."/>
            <person name="Shotland Y."/>
            <person name="Kaplan A."/>
        </authorList>
    </citation>
    <scope>NUCLEOTIDE SEQUENCE</scope>
    <source>
        <strain evidence="6">1</strain>
    </source>
</reference>
<evidence type="ECO:0000259" key="5">
    <source>
        <dbReference type="PROSITE" id="PS50255"/>
    </source>
</evidence>
<evidence type="ECO:0000313" key="7">
    <source>
        <dbReference type="Proteomes" id="UP001205105"/>
    </source>
</evidence>
<evidence type="ECO:0000256" key="3">
    <source>
        <dbReference type="ARBA" id="ARBA00023004"/>
    </source>
</evidence>
<dbReference type="GO" id="GO:0020037">
    <property type="term" value="F:heme binding"/>
    <property type="evidence" value="ECO:0007669"/>
    <property type="project" value="TreeGrafter"/>
</dbReference>
<organism evidence="6 7">
    <name type="scientific">Chlorella ohadii</name>
    <dbReference type="NCBI Taxonomy" id="2649997"/>
    <lineage>
        <taxon>Eukaryota</taxon>
        <taxon>Viridiplantae</taxon>
        <taxon>Chlorophyta</taxon>
        <taxon>core chlorophytes</taxon>
        <taxon>Trebouxiophyceae</taxon>
        <taxon>Chlorellales</taxon>
        <taxon>Chlorellaceae</taxon>
        <taxon>Chlorella clade</taxon>
        <taxon>Chlorella</taxon>
    </lineage>
</organism>
<dbReference type="InterPro" id="IPR050668">
    <property type="entry name" value="Cytochrome_b5"/>
</dbReference>
<accession>A0AAD5H3N1</accession>
<dbReference type="Gene3D" id="3.10.120.10">
    <property type="entry name" value="Cytochrome b5-like heme/steroid binding domain"/>
    <property type="match status" value="1"/>
</dbReference>
<keyword evidence="7" id="KW-1185">Reference proteome</keyword>
<feature type="domain" description="Cytochrome b5 heme-binding" evidence="5">
    <location>
        <begin position="9"/>
        <end position="87"/>
    </location>
</feature>
<keyword evidence="1" id="KW-0349">Heme</keyword>
<dbReference type="SUPFAM" id="SSF55856">
    <property type="entry name" value="Cytochrome b5-like heme/steroid binding domain"/>
    <property type="match status" value="1"/>
</dbReference>
<dbReference type="PROSITE" id="PS50255">
    <property type="entry name" value="CYTOCHROME_B5_2"/>
    <property type="match status" value="1"/>
</dbReference>
<dbReference type="PANTHER" id="PTHR19359">
    <property type="entry name" value="CYTOCHROME B5"/>
    <property type="match status" value="1"/>
</dbReference>
<dbReference type="InterPro" id="IPR036400">
    <property type="entry name" value="Cyt_B5-like_heme/steroid_sf"/>
</dbReference>
<sequence>MVEDPVTAVIALTAEEVAKHNTSADCWYVNGNSVYDVTQFMADELHPEGNEVIIPFCGKDATEEFNRQHRGSRAREEQELYLLGPLVV</sequence>
<dbReference type="GO" id="GO:0046872">
    <property type="term" value="F:metal ion binding"/>
    <property type="evidence" value="ECO:0007669"/>
    <property type="project" value="UniProtKB-KW"/>
</dbReference>
<keyword evidence="2" id="KW-0479">Metal-binding</keyword>
<dbReference type="Pfam" id="PF00173">
    <property type="entry name" value="Cyt-b5"/>
    <property type="match status" value="1"/>
</dbReference>
<dbReference type="AlphaFoldDB" id="A0AAD5H3N1"/>
<dbReference type="GO" id="GO:0016020">
    <property type="term" value="C:membrane"/>
    <property type="evidence" value="ECO:0007669"/>
    <property type="project" value="TreeGrafter"/>
</dbReference>
<dbReference type="InterPro" id="IPR001199">
    <property type="entry name" value="Cyt_B5-like_heme/steroid-bd"/>
</dbReference>
<evidence type="ECO:0000256" key="4">
    <source>
        <dbReference type="ARBA" id="ARBA00038168"/>
    </source>
</evidence>
<dbReference type="EMBL" id="JADXDR010000133">
    <property type="protein sequence ID" value="KAI7838207.1"/>
    <property type="molecule type" value="Genomic_DNA"/>
</dbReference>
<evidence type="ECO:0000256" key="1">
    <source>
        <dbReference type="ARBA" id="ARBA00022617"/>
    </source>
</evidence>
<comment type="similarity">
    <text evidence="4">Belongs to the cytochrome b5 family.</text>
</comment>
<proteinExistence type="inferred from homology"/>
<dbReference type="SMART" id="SM01117">
    <property type="entry name" value="Cyt-b5"/>
    <property type="match status" value="1"/>
</dbReference>
<name>A0AAD5H3N1_9CHLO</name>